<dbReference type="Proteomes" id="UP000676079">
    <property type="component" value="Chromosome"/>
</dbReference>
<dbReference type="EMBL" id="CP074133">
    <property type="protein sequence ID" value="QUX23694.1"/>
    <property type="molecule type" value="Genomic_DNA"/>
</dbReference>
<evidence type="ECO:0000313" key="2">
    <source>
        <dbReference type="Proteomes" id="UP000676079"/>
    </source>
</evidence>
<evidence type="ECO:0000313" key="1">
    <source>
        <dbReference type="EMBL" id="QUX23694.1"/>
    </source>
</evidence>
<accession>A0ABX8BNN1</accession>
<name>A0ABX8BNN1_9ACTN</name>
<dbReference type="Gene3D" id="3.20.20.80">
    <property type="entry name" value="Glycosidases"/>
    <property type="match status" value="1"/>
</dbReference>
<evidence type="ECO:0008006" key="3">
    <source>
        <dbReference type="Google" id="ProtNLM"/>
    </source>
</evidence>
<protein>
    <recommendedName>
        <fullName evidence="3">Abortive infection protein</fullName>
    </recommendedName>
</protein>
<organism evidence="1 2">
    <name type="scientific">Nocardiopsis changdeensis</name>
    <dbReference type="NCBI Taxonomy" id="2831969"/>
    <lineage>
        <taxon>Bacteria</taxon>
        <taxon>Bacillati</taxon>
        <taxon>Actinomycetota</taxon>
        <taxon>Actinomycetes</taxon>
        <taxon>Streptosporangiales</taxon>
        <taxon>Nocardiopsidaceae</taxon>
        <taxon>Nocardiopsis</taxon>
    </lineage>
</organism>
<dbReference type="SUPFAM" id="SSF51445">
    <property type="entry name" value="(Trans)glycosidases"/>
    <property type="match status" value="1"/>
</dbReference>
<proteinExistence type="predicted"/>
<reference evidence="1 2" key="1">
    <citation type="submission" date="2021-05" db="EMBL/GenBank/DDBJ databases">
        <title>Direct Submission.</title>
        <authorList>
            <person name="Li K."/>
            <person name="Gao J."/>
        </authorList>
    </citation>
    <scope>NUCLEOTIDE SEQUENCE [LARGE SCALE GENOMIC DNA]</scope>
    <source>
        <strain evidence="1 2">Mg02</strain>
    </source>
</reference>
<gene>
    <name evidence="1" type="ORF">KGD84_04920</name>
</gene>
<dbReference type="RefSeq" id="WP_220564917.1">
    <property type="nucleotide sequence ID" value="NZ_CP074133.1"/>
</dbReference>
<sequence length="329" mass="36293">MDIRGISHHVDHLTEERAAADMRAIRAELHCTAVMPIGSDLARLRAASEAALAAGLEVWVRPRCANRPAAEHMEHLAAAAAMAEELRAAHPGRVTLLVGTEFSLTAPGLLPGPGEFTRVQVIRRPRLLRLFSRRMNRRLRTLLETSREVAREHFSGPLTYGAGPWEDVDWSGFDVAGVNLYRQGTDTEGYARRLRELVARLDRPLVVTEFGCGAYRGAEVRGAGSFFAVDWFADPPRLRRGIVRDESVQARYLAELLELYRESGVRGAFVFTFSMPGFPHSPDPELDLDAAGFGVVRPSADLSSWEPKQAFHAVAEHYADAGDGDSLRA</sequence>
<keyword evidence="2" id="KW-1185">Reference proteome</keyword>
<dbReference type="InterPro" id="IPR017853">
    <property type="entry name" value="GH"/>
</dbReference>